<evidence type="ECO:0000313" key="3">
    <source>
        <dbReference type="Proteomes" id="UP000006346"/>
    </source>
</evidence>
<dbReference type="KEGG" id="dor:Desor_2240"/>
<evidence type="ECO:0000256" key="1">
    <source>
        <dbReference type="SAM" id="Phobius"/>
    </source>
</evidence>
<name>G7WB61_DESOD</name>
<accession>G7WB61</accession>
<dbReference type="eggNOG" id="ENOG5033KRB">
    <property type="taxonomic scope" value="Bacteria"/>
</dbReference>
<reference evidence="2 3" key="2">
    <citation type="journal article" date="2012" name="J. Bacteriol.">
        <title>Complete genome sequences of Desulfosporosinus orientis DSM765T, Desulfosporosinus youngiae DSM17734T, Desulfosporosinus meridiei DSM13257T, and Desulfosporosinus acidiphilus DSM22704T.</title>
        <authorList>
            <person name="Pester M."/>
            <person name="Brambilla E."/>
            <person name="Alazard D."/>
            <person name="Rattei T."/>
            <person name="Weinmaier T."/>
            <person name="Han J."/>
            <person name="Lucas S."/>
            <person name="Lapidus A."/>
            <person name="Cheng J.F."/>
            <person name="Goodwin L."/>
            <person name="Pitluck S."/>
            <person name="Peters L."/>
            <person name="Ovchinnikova G."/>
            <person name="Teshima H."/>
            <person name="Detter J.C."/>
            <person name="Han C.S."/>
            <person name="Tapia R."/>
            <person name="Land M.L."/>
            <person name="Hauser L."/>
            <person name="Kyrpides N.C."/>
            <person name="Ivanova N.N."/>
            <person name="Pagani I."/>
            <person name="Huntmann M."/>
            <person name="Wei C.L."/>
            <person name="Davenport K.W."/>
            <person name="Daligault H."/>
            <person name="Chain P.S."/>
            <person name="Chen A."/>
            <person name="Mavromatis K."/>
            <person name="Markowitz V."/>
            <person name="Szeto E."/>
            <person name="Mikhailova N."/>
            <person name="Pati A."/>
            <person name="Wagner M."/>
            <person name="Woyke T."/>
            <person name="Ollivier B."/>
            <person name="Klenk H.P."/>
            <person name="Spring S."/>
            <person name="Loy A."/>
        </authorList>
    </citation>
    <scope>NUCLEOTIDE SEQUENCE [LARGE SCALE GENOMIC DNA]</scope>
    <source>
        <strain evidence="3">ATCC 19365 / DSM 765 / NCIMB 8382 / VKM B-1628</strain>
    </source>
</reference>
<dbReference type="OrthoDB" id="1929328at2"/>
<dbReference type="HOGENOM" id="CLU_181354_0_1_9"/>
<dbReference type="Proteomes" id="UP000006346">
    <property type="component" value="Chromosome"/>
</dbReference>
<proteinExistence type="predicted"/>
<dbReference type="AlphaFoldDB" id="G7WB61"/>
<protein>
    <submittedName>
        <fullName evidence="2">Uncharacterized protein</fullName>
    </submittedName>
</protein>
<dbReference type="RefSeq" id="WP_014184654.1">
    <property type="nucleotide sequence ID" value="NC_016584.1"/>
</dbReference>
<keyword evidence="3" id="KW-1185">Reference proteome</keyword>
<dbReference type="PATRIC" id="fig|768706.3.peg.2254"/>
<sequence>MKKMDEMEMNINLKSIKWAWFYTVLFLFGWTIYDLIVHDTFNSPASFLLVTQNLIYLAINQYSNWKMGKDEK</sequence>
<feature type="transmembrane region" description="Helical" evidence="1">
    <location>
        <begin position="20"/>
        <end position="37"/>
    </location>
</feature>
<dbReference type="EMBL" id="CP003108">
    <property type="protein sequence ID" value="AET67842.1"/>
    <property type="molecule type" value="Genomic_DNA"/>
</dbReference>
<gene>
    <name evidence="2" type="ordered locus">Desor_2240</name>
</gene>
<keyword evidence="1" id="KW-0472">Membrane</keyword>
<evidence type="ECO:0000313" key="2">
    <source>
        <dbReference type="EMBL" id="AET67842.1"/>
    </source>
</evidence>
<keyword evidence="1" id="KW-0812">Transmembrane</keyword>
<keyword evidence="1" id="KW-1133">Transmembrane helix</keyword>
<organism evidence="2 3">
    <name type="scientific">Desulfosporosinus orientis (strain ATCC 19365 / DSM 765 / NCIMB 8382 / VKM B-1628 / Singapore I)</name>
    <name type="common">Desulfotomaculum orientis</name>
    <dbReference type="NCBI Taxonomy" id="768706"/>
    <lineage>
        <taxon>Bacteria</taxon>
        <taxon>Bacillati</taxon>
        <taxon>Bacillota</taxon>
        <taxon>Clostridia</taxon>
        <taxon>Eubacteriales</taxon>
        <taxon>Desulfitobacteriaceae</taxon>
        <taxon>Desulfosporosinus</taxon>
    </lineage>
</organism>
<reference evidence="3" key="1">
    <citation type="submission" date="2011-11" db="EMBL/GenBank/DDBJ databases">
        <title>Complete sequence of Desulfosporosinus orientis DSM 765.</title>
        <authorList>
            <person name="Lucas S."/>
            <person name="Han J."/>
            <person name="Lapidus A."/>
            <person name="Cheng J.-F."/>
            <person name="Goodwin L."/>
            <person name="Pitluck S."/>
            <person name="Peters L."/>
            <person name="Ovchinnikova G."/>
            <person name="Teshima H."/>
            <person name="Detter J.C."/>
            <person name="Han C."/>
            <person name="Tapia R."/>
            <person name="Land M."/>
            <person name="Hauser L."/>
            <person name="Kyrpides N."/>
            <person name="Ivanova N."/>
            <person name="Pagani I."/>
            <person name="Pester M."/>
            <person name="Spring S."/>
            <person name="Ollivier B."/>
            <person name="Rattei T."/>
            <person name="Klenk H.-P."/>
            <person name="Wagner M."/>
            <person name="Loy A."/>
            <person name="Woyke T."/>
        </authorList>
    </citation>
    <scope>NUCLEOTIDE SEQUENCE [LARGE SCALE GENOMIC DNA]</scope>
    <source>
        <strain evidence="3">ATCC 19365 / DSM 765 / NCIMB 8382 / VKM B-1628</strain>
    </source>
</reference>